<dbReference type="Gene3D" id="3.40.50.360">
    <property type="match status" value="1"/>
</dbReference>
<dbReference type="Proteomes" id="UP001430755">
    <property type="component" value="Unassembled WGS sequence"/>
</dbReference>
<evidence type="ECO:0000256" key="1">
    <source>
        <dbReference type="ARBA" id="ARBA00007121"/>
    </source>
</evidence>
<dbReference type="PANTHER" id="PTHR43717">
    <property type="entry name" value="ANAEROBIC NITRIC OXIDE REDUCTASE FLAVORUBREDOXIN"/>
    <property type="match status" value="1"/>
</dbReference>
<dbReference type="Gene3D" id="3.60.15.10">
    <property type="entry name" value="Ribonuclease Z/Hydroxyacylglutathione hydrolase-like"/>
    <property type="match status" value="1"/>
</dbReference>
<feature type="domain" description="Flavodoxin-like" evidence="2">
    <location>
        <begin position="251"/>
        <end position="389"/>
    </location>
</feature>
<dbReference type="CDD" id="cd07709">
    <property type="entry name" value="flavodiiron_proteins_MBL-fold"/>
    <property type="match status" value="1"/>
</dbReference>
<dbReference type="InterPro" id="IPR016440">
    <property type="entry name" value="Rubredoxin-O_OxRdtase"/>
</dbReference>
<dbReference type="PIRSF" id="PIRSF005243">
    <property type="entry name" value="ROO"/>
    <property type="match status" value="1"/>
</dbReference>
<accession>A0ABS9WI55</accession>
<protein>
    <submittedName>
        <fullName evidence="3">FprA family A-type flavoprotein</fullName>
    </submittedName>
</protein>
<keyword evidence="4" id="KW-1185">Reference proteome</keyword>
<name>A0ABS9WI55_9ACTN</name>
<dbReference type="PROSITE" id="PS50902">
    <property type="entry name" value="FLAVODOXIN_LIKE"/>
    <property type="match status" value="1"/>
</dbReference>
<gene>
    <name evidence="3" type="ORF">LPT13_09285</name>
</gene>
<dbReference type="Pfam" id="PF00258">
    <property type="entry name" value="Flavodoxin_1"/>
    <property type="match status" value="1"/>
</dbReference>
<dbReference type="SUPFAM" id="SSF56281">
    <property type="entry name" value="Metallo-hydrolase/oxidoreductase"/>
    <property type="match status" value="1"/>
</dbReference>
<dbReference type="InterPro" id="IPR001279">
    <property type="entry name" value="Metallo-B-lactamas"/>
</dbReference>
<dbReference type="InterPro" id="IPR029039">
    <property type="entry name" value="Flavoprotein-like_sf"/>
</dbReference>
<sequence>MLKAIEIAPDVYWVGGVDWNERNFHGYTTERGTTYNAYLIVDEKIALIDTCKAPFADDLIARIADIVDPASIDYVIANHGEPDHSGALPAVMAAAPNAQLVCGAPQGLGVLKAHYGDGFDFLTVKTGDTLSLGRRTLTFVQTPMVHWPDNMATYSEADRILFSNDAFGQHLATSKHFDDEVGLPEVMAQAQKYYANIVMPYGRQVARALDAVAGLDVAMIAPAHGVIWRSHVADILAAYRTWCSGEPEDRAVVVYDSMWHTTELMAREVAEAFVECGVPVRLLDLKVNHISDIMSAVLPARYVAVGSPTLNMTMMPTVAGFLCYLRGLAPKGRVGIAFGSYGWAPAGPDEVAAALEAAGFEMPLPTLARQWREDAEGLAEVHDAVVSLVRANGDEGPMA</sequence>
<dbReference type="RefSeq" id="WP_242165920.1">
    <property type="nucleotide sequence ID" value="NZ_JAJMLW010000003.1"/>
</dbReference>
<dbReference type="InterPro" id="IPR008254">
    <property type="entry name" value="Flavodoxin/NO_synth"/>
</dbReference>
<dbReference type="InterPro" id="IPR036866">
    <property type="entry name" value="RibonucZ/Hydroxyglut_hydro"/>
</dbReference>
<organism evidence="3 4">
    <name type="scientific">Adlercreutzia faecimuris</name>
    <dbReference type="NCBI Taxonomy" id="2897341"/>
    <lineage>
        <taxon>Bacteria</taxon>
        <taxon>Bacillati</taxon>
        <taxon>Actinomycetota</taxon>
        <taxon>Coriobacteriia</taxon>
        <taxon>Eggerthellales</taxon>
        <taxon>Eggerthellaceae</taxon>
        <taxon>Adlercreutzia</taxon>
    </lineage>
</organism>
<evidence type="ECO:0000313" key="4">
    <source>
        <dbReference type="Proteomes" id="UP001430755"/>
    </source>
</evidence>
<proteinExistence type="inferred from homology"/>
<dbReference type="PANTHER" id="PTHR43717:SF1">
    <property type="entry name" value="ANAEROBIC NITRIC OXIDE REDUCTASE FLAVORUBREDOXIN"/>
    <property type="match status" value="1"/>
</dbReference>
<dbReference type="Pfam" id="PF19583">
    <property type="entry name" value="ODP"/>
    <property type="match status" value="1"/>
</dbReference>
<dbReference type="SUPFAM" id="SSF52218">
    <property type="entry name" value="Flavoproteins"/>
    <property type="match status" value="1"/>
</dbReference>
<dbReference type="InterPro" id="IPR045761">
    <property type="entry name" value="ODP_dom"/>
</dbReference>
<evidence type="ECO:0000313" key="3">
    <source>
        <dbReference type="EMBL" id="MCI2242545.1"/>
    </source>
</evidence>
<evidence type="ECO:0000259" key="2">
    <source>
        <dbReference type="PROSITE" id="PS50902"/>
    </source>
</evidence>
<comment type="caution">
    <text evidence="3">The sequence shown here is derived from an EMBL/GenBank/DDBJ whole genome shotgun (WGS) entry which is preliminary data.</text>
</comment>
<comment type="similarity">
    <text evidence="1">In the N-terminal section; belongs to the zinc metallo-hydrolase group 3 family.</text>
</comment>
<dbReference type="EMBL" id="JAJMLW010000003">
    <property type="protein sequence ID" value="MCI2242545.1"/>
    <property type="molecule type" value="Genomic_DNA"/>
</dbReference>
<reference evidence="3" key="1">
    <citation type="submission" date="2021-11" db="EMBL/GenBank/DDBJ databases">
        <title>A Novel Adlercreutzia Species, isolated from a Allomyrina dichotoma larva feces.</title>
        <authorList>
            <person name="Suh M.K."/>
        </authorList>
    </citation>
    <scope>NUCLEOTIDE SEQUENCE</scope>
    <source>
        <strain evidence="3">JBNU-10</strain>
    </source>
</reference>
<dbReference type="SMART" id="SM00849">
    <property type="entry name" value="Lactamase_B"/>
    <property type="match status" value="1"/>
</dbReference>